<dbReference type="EMBL" id="EU016602">
    <property type="protein sequence ID" value="ABZ07527.1"/>
    <property type="molecule type" value="Genomic_DNA"/>
</dbReference>
<dbReference type="Pfam" id="PF03147">
    <property type="entry name" value="FDX-ACB"/>
    <property type="match status" value="1"/>
</dbReference>
<dbReference type="Gene3D" id="2.40.50.140">
    <property type="entry name" value="Nucleic acid-binding proteins"/>
    <property type="match status" value="1"/>
</dbReference>
<dbReference type="GO" id="GO:0004826">
    <property type="term" value="F:phenylalanine-tRNA ligase activity"/>
    <property type="evidence" value="ECO:0007669"/>
    <property type="project" value="UniProtKB-EC"/>
</dbReference>
<dbReference type="PANTHER" id="PTHR10947">
    <property type="entry name" value="PHENYLALANYL-TRNA SYNTHETASE BETA CHAIN AND LEUCINE-RICH REPEAT-CONTAINING PROTEIN 47"/>
    <property type="match status" value="1"/>
</dbReference>
<dbReference type="PROSITE" id="PS51447">
    <property type="entry name" value="FDX_ACB"/>
    <property type="match status" value="1"/>
</dbReference>
<dbReference type="Pfam" id="PF03483">
    <property type="entry name" value="B3_4"/>
    <property type="match status" value="1"/>
</dbReference>
<dbReference type="GO" id="GO:0000287">
    <property type="term" value="F:magnesium ion binding"/>
    <property type="evidence" value="ECO:0007669"/>
    <property type="project" value="InterPro"/>
</dbReference>
<dbReference type="CDD" id="cd00769">
    <property type="entry name" value="PheRS_beta_core"/>
    <property type="match status" value="1"/>
</dbReference>
<evidence type="ECO:0000259" key="19">
    <source>
        <dbReference type="PROSITE" id="PS50886"/>
    </source>
</evidence>
<evidence type="ECO:0000256" key="3">
    <source>
        <dbReference type="ARBA" id="ARBA00008653"/>
    </source>
</evidence>
<keyword evidence="9" id="KW-0436">Ligase</keyword>
<dbReference type="GO" id="GO:0000049">
    <property type="term" value="F:tRNA binding"/>
    <property type="evidence" value="ECO:0007669"/>
    <property type="project" value="UniProtKB-KW"/>
</dbReference>
<evidence type="ECO:0000256" key="11">
    <source>
        <dbReference type="ARBA" id="ARBA00022741"/>
    </source>
</evidence>
<comment type="subunit">
    <text evidence="4">Tetramer of two alpha and two beta subunits.</text>
</comment>
<dbReference type="FunFam" id="2.40.50.140:FF:000045">
    <property type="entry name" value="Phenylalanine--tRNA ligase beta subunit"/>
    <property type="match status" value="1"/>
</dbReference>
<dbReference type="PANTHER" id="PTHR10947:SF0">
    <property type="entry name" value="PHENYLALANINE--TRNA LIGASE BETA SUBUNIT"/>
    <property type="match status" value="1"/>
</dbReference>
<evidence type="ECO:0000256" key="10">
    <source>
        <dbReference type="ARBA" id="ARBA00022723"/>
    </source>
</evidence>
<dbReference type="InterPro" id="IPR002547">
    <property type="entry name" value="tRNA-bd_dom"/>
</dbReference>
<keyword evidence="10" id="KW-0479">Metal-binding</keyword>
<dbReference type="FunFam" id="3.50.40.10:FF:000001">
    <property type="entry name" value="Phenylalanine--tRNA ligase beta subunit"/>
    <property type="match status" value="1"/>
</dbReference>
<evidence type="ECO:0000256" key="15">
    <source>
        <dbReference type="ARBA" id="ARBA00022917"/>
    </source>
</evidence>
<dbReference type="GO" id="GO:0005524">
    <property type="term" value="F:ATP binding"/>
    <property type="evidence" value="ECO:0007669"/>
    <property type="project" value="UniProtKB-KW"/>
</dbReference>
<comment type="cofactor">
    <cofactor evidence="1">
        <name>Mg(2+)</name>
        <dbReference type="ChEBI" id="CHEBI:18420"/>
    </cofactor>
</comment>
<comment type="similarity">
    <text evidence="3">Belongs to the phenylalanyl-tRNA synthetase beta subunit family. Type 1 subfamily.</text>
</comment>
<dbReference type="SMART" id="SM00873">
    <property type="entry name" value="B3_4"/>
    <property type="match status" value="1"/>
</dbReference>
<keyword evidence="8" id="KW-0820">tRNA-binding</keyword>
<dbReference type="SUPFAM" id="SSF46955">
    <property type="entry name" value="Putative DNA-binding domain"/>
    <property type="match status" value="1"/>
</dbReference>
<dbReference type="InterPro" id="IPR005146">
    <property type="entry name" value="B3/B4_tRNA-bd"/>
</dbReference>
<dbReference type="InterPro" id="IPR045060">
    <property type="entry name" value="Phe-tRNA-ligase_IIc_bsu"/>
</dbReference>
<keyword evidence="15" id="KW-0648">Protein biosynthesis</keyword>
<dbReference type="SUPFAM" id="SSF54991">
    <property type="entry name" value="Anticodon-binding domain of PheRS"/>
    <property type="match status" value="1"/>
</dbReference>
<evidence type="ECO:0000256" key="7">
    <source>
        <dbReference type="ARBA" id="ARBA00022490"/>
    </source>
</evidence>
<dbReference type="InterPro" id="IPR041616">
    <property type="entry name" value="PheRS_beta_core"/>
</dbReference>
<keyword evidence="7" id="KW-0963">Cytoplasm</keyword>
<evidence type="ECO:0000313" key="22">
    <source>
        <dbReference type="EMBL" id="ABZ07527.1"/>
    </source>
</evidence>
<protein>
    <recommendedName>
        <fullName evidence="6">Phenylalanine--tRNA ligase beta subunit</fullName>
        <ecNumber evidence="5">6.1.1.20</ecNumber>
    </recommendedName>
    <alternativeName>
        <fullName evidence="17">Phenylalanyl-tRNA synthetase beta subunit</fullName>
    </alternativeName>
</protein>
<dbReference type="EC" id="6.1.1.20" evidence="5"/>
<organism evidence="22">
    <name type="scientific">uncultured marine microorganism HF4000_ANIW137I15</name>
    <dbReference type="NCBI Taxonomy" id="455531"/>
    <lineage>
        <taxon>unclassified sequences</taxon>
        <taxon>environmental samples</taxon>
    </lineage>
</organism>
<evidence type="ECO:0000256" key="14">
    <source>
        <dbReference type="ARBA" id="ARBA00022884"/>
    </source>
</evidence>
<evidence type="ECO:0000256" key="13">
    <source>
        <dbReference type="ARBA" id="ARBA00022842"/>
    </source>
</evidence>
<dbReference type="InterPro" id="IPR009061">
    <property type="entry name" value="DNA-bd_dom_put_sf"/>
</dbReference>
<feature type="domain" description="FDX-ACB" evidence="20">
    <location>
        <begin position="717"/>
        <end position="810"/>
    </location>
</feature>
<feature type="domain" description="B5" evidence="21">
    <location>
        <begin position="404"/>
        <end position="481"/>
    </location>
</feature>
<dbReference type="InterPro" id="IPR005121">
    <property type="entry name" value="Fdx_antiC-bd"/>
</dbReference>
<evidence type="ECO:0000259" key="21">
    <source>
        <dbReference type="PROSITE" id="PS51483"/>
    </source>
</evidence>
<name>B3T4L1_9ZZZZ</name>
<evidence type="ECO:0000256" key="2">
    <source>
        <dbReference type="ARBA" id="ARBA00004496"/>
    </source>
</evidence>
<comment type="subcellular location">
    <subcellularLocation>
        <location evidence="2">Cytoplasm</location>
    </subcellularLocation>
</comment>
<evidence type="ECO:0000256" key="16">
    <source>
        <dbReference type="ARBA" id="ARBA00023146"/>
    </source>
</evidence>
<accession>B3T4L1</accession>
<evidence type="ECO:0000256" key="4">
    <source>
        <dbReference type="ARBA" id="ARBA00011209"/>
    </source>
</evidence>
<feature type="domain" description="TRNA-binding" evidence="19">
    <location>
        <begin position="39"/>
        <end position="147"/>
    </location>
</feature>
<sequence>MRVIWSWLKEFVDYEGTPEELAHVLTMNGIETVNVERVGGEFEAILVGEILDVQPHPGADKLNLCRVSTGGGERRIVCGAPNVAVGQRVPVIPPGSRLPDGRTIEAVRIRGEDSEGMICSAAELGFGDAIDGIWVLDADCEVGAPLSEAAGLSDTVLEVEVTPNRGDCLSVLGIAREVACYQRTPLHPSKPRVLEHGGPVKGFVTVSVDCPDLCPRYTARVVQKMKMGPSPIWMQWRLQTVGIRPINNVVDVTNYVMLERGQPLHAFDLEKIREGEIVVRAQTAEDESTFTTLDETQRTPPEGACMICDGAGPVAIGGVIGGLNSEVGPGTSAILLESALFQPQSVRRTAREMGLATEASFRFERGVNPVGVPQALDRAAELIRRVTGGEVARGMADVSRSALLEKKMVILRTGQLKRVLGMDIPIREVSDILLALGMEVTAAESKEKMSIRIPAHRLDLSREIDIIEEVARIYGYDRFPTILPSGGNARLGLASEWDFLNRVRTVLCGAGLLEAINLSFVPALKGIGTADSNDGGPSLALLNPLSREGAMLRSCLWPALLRNTAANRNHSVGEIRLFEVGHVFRPGPSPSDSLPDESLQIAGVLSQASERSVWTESARKRDFYDIKGILEHLLSAFGVEHARFKPGCGFPYHPSRSATVWLRQASSNEEEMWGELGEIHPDVQRAFDLPQPAMIFEVSSNPLQRAMADTPRFRSLPRFPPTGRDLAVVIPAEVMVDSIQRAILEEGAPLAQEAVVFDVHVGDPVPKGRKSVAFALIYRSAERTLTGEEVNEVHERIVSRLSREFQAQLR</sequence>
<evidence type="ECO:0000256" key="6">
    <source>
        <dbReference type="ARBA" id="ARBA00017032"/>
    </source>
</evidence>
<evidence type="ECO:0000256" key="5">
    <source>
        <dbReference type="ARBA" id="ARBA00012814"/>
    </source>
</evidence>
<keyword evidence="16" id="KW-0030">Aminoacyl-tRNA synthetase</keyword>
<dbReference type="SUPFAM" id="SSF55681">
    <property type="entry name" value="Class II aaRS and biotin synthetases"/>
    <property type="match status" value="1"/>
</dbReference>
<dbReference type="FunFam" id="3.30.70.380:FF:000001">
    <property type="entry name" value="Phenylalanine--tRNA ligase beta subunit"/>
    <property type="match status" value="1"/>
</dbReference>
<dbReference type="InterPro" id="IPR036690">
    <property type="entry name" value="Fdx_antiC-bd_sf"/>
</dbReference>
<dbReference type="SMART" id="SM00896">
    <property type="entry name" value="FDX-ACB"/>
    <property type="match status" value="1"/>
</dbReference>
<dbReference type="PROSITE" id="PS51483">
    <property type="entry name" value="B5"/>
    <property type="match status" value="1"/>
</dbReference>
<dbReference type="AlphaFoldDB" id="B3T4L1"/>
<dbReference type="Pfam" id="PF03484">
    <property type="entry name" value="B5"/>
    <property type="match status" value="1"/>
</dbReference>
<dbReference type="Gene3D" id="3.30.56.10">
    <property type="match status" value="2"/>
</dbReference>
<dbReference type="Gene3D" id="3.30.930.10">
    <property type="entry name" value="Bira Bifunctional Protein, Domain 2"/>
    <property type="match status" value="1"/>
</dbReference>
<keyword evidence="13" id="KW-0460">Magnesium</keyword>
<comment type="catalytic activity">
    <reaction evidence="18">
        <text>tRNA(Phe) + L-phenylalanine + ATP = L-phenylalanyl-tRNA(Phe) + AMP + diphosphate + H(+)</text>
        <dbReference type="Rhea" id="RHEA:19413"/>
        <dbReference type="Rhea" id="RHEA-COMP:9668"/>
        <dbReference type="Rhea" id="RHEA-COMP:9699"/>
        <dbReference type="ChEBI" id="CHEBI:15378"/>
        <dbReference type="ChEBI" id="CHEBI:30616"/>
        <dbReference type="ChEBI" id="CHEBI:33019"/>
        <dbReference type="ChEBI" id="CHEBI:58095"/>
        <dbReference type="ChEBI" id="CHEBI:78442"/>
        <dbReference type="ChEBI" id="CHEBI:78531"/>
        <dbReference type="ChEBI" id="CHEBI:456215"/>
        <dbReference type="EC" id="6.1.1.20"/>
    </reaction>
</comment>
<dbReference type="Gene3D" id="3.50.40.10">
    <property type="entry name" value="Phenylalanyl-trna Synthetase, Chain B, domain 3"/>
    <property type="match status" value="1"/>
</dbReference>
<evidence type="ECO:0000256" key="9">
    <source>
        <dbReference type="ARBA" id="ARBA00022598"/>
    </source>
</evidence>
<dbReference type="NCBIfam" id="TIGR00472">
    <property type="entry name" value="pheT_bact"/>
    <property type="match status" value="1"/>
</dbReference>
<dbReference type="Gene3D" id="3.30.70.380">
    <property type="entry name" value="Ferrodoxin-fold anticodon-binding domain"/>
    <property type="match status" value="1"/>
</dbReference>
<evidence type="ECO:0000256" key="12">
    <source>
        <dbReference type="ARBA" id="ARBA00022840"/>
    </source>
</evidence>
<gene>
    <name evidence="22" type="ORF">ALOHA_HF4000ANIW137I15ctg3g10</name>
</gene>
<dbReference type="HAMAP" id="MF_00283">
    <property type="entry name" value="Phe_tRNA_synth_beta1"/>
    <property type="match status" value="1"/>
</dbReference>
<reference evidence="22" key="1">
    <citation type="journal article" date="2008" name="ISME J.">
        <title>Genomic patterns of recombination, clonal divergence and environment in marine microbial populations.</title>
        <authorList>
            <person name="Konstantinidis K.T."/>
            <person name="Delong E.F."/>
        </authorList>
    </citation>
    <scope>NUCLEOTIDE SEQUENCE</scope>
</reference>
<evidence type="ECO:0000256" key="18">
    <source>
        <dbReference type="ARBA" id="ARBA00049255"/>
    </source>
</evidence>
<proteinExistence type="inferred from homology"/>
<evidence type="ECO:0000259" key="20">
    <source>
        <dbReference type="PROSITE" id="PS51447"/>
    </source>
</evidence>
<dbReference type="CDD" id="cd02796">
    <property type="entry name" value="tRNA_bind_bactPheRS"/>
    <property type="match status" value="1"/>
</dbReference>
<evidence type="ECO:0000256" key="8">
    <source>
        <dbReference type="ARBA" id="ARBA00022555"/>
    </source>
</evidence>
<dbReference type="InterPro" id="IPR004532">
    <property type="entry name" value="Phe-tRNA-ligase_IIc_bsu_bact"/>
</dbReference>
<dbReference type="InterPro" id="IPR020825">
    <property type="entry name" value="Phe-tRNA_synthase-like_B3/B4"/>
</dbReference>
<dbReference type="PROSITE" id="PS50886">
    <property type="entry name" value="TRBD"/>
    <property type="match status" value="1"/>
</dbReference>
<dbReference type="Pfam" id="PF01588">
    <property type="entry name" value="tRNA_bind"/>
    <property type="match status" value="1"/>
</dbReference>
<keyword evidence="14" id="KW-0694">RNA-binding</keyword>
<dbReference type="SMART" id="SM00874">
    <property type="entry name" value="B5"/>
    <property type="match status" value="1"/>
</dbReference>
<dbReference type="Pfam" id="PF17759">
    <property type="entry name" value="tRNA_synthFbeta"/>
    <property type="match status" value="1"/>
</dbReference>
<dbReference type="SUPFAM" id="SSF56037">
    <property type="entry name" value="PheT/TilS domain"/>
    <property type="match status" value="1"/>
</dbReference>
<keyword evidence="12" id="KW-0067">ATP-binding</keyword>
<dbReference type="InterPro" id="IPR045864">
    <property type="entry name" value="aa-tRNA-synth_II/BPL/LPL"/>
</dbReference>
<dbReference type="InterPro" id="IPR005147">
    <property type="entry name" value="tRNA_synthase_B5-dom"/>
</dbReference>
<dbReference type="InterPro" id="IPR033714">
    <property type="entry name" value="tRNA_bind_bactPheRS"/>
</dbReference>
<dbReference type="SUPFAM" id="SSF50249">
    <property type="entry name" value="Nucleic acid-binding proteins"/>
    <property type="match status" value="1"/>
</dbReference>
<keyword evidence="11" id="KW-0547">Nucleotide-binding</keyword>
<evidence type="ECO:0000256" key="1">
    <source>
        <dbReference type="ARBA" id="ARBA00001946"/>
    </source>
</evidence>
<dbReference type="InterPro" id="IPR012340">
    <property type="entry name" value="NA-bd_OB-fold"/>
</dbReference>
<evidence type="ECO:0000256" key="17">
    <source>
        <dbReference type="ARBA" id="ARBA00033189"/>
    </source>
</evidence>
<dbReference type="NCBIfam" id="NF045760">
    <property type="entry name" value="YtpR"/>
    <property type="match status" value="1"/>
</dbReference>